<dbReference type="InterPro" id="IPR013096">
    <property type="entry name" value="Cupin_2"/>
</dbReference>
<dbReference type="Proteomes" id="UP000315700">
    <property type="component" value="Chromosome"/>
</dbReference>
<dbReference type="InterPro" id="IPR014710">
    <property type="entry name" value="RmlC-like_jellyroll"/>
</dbReference>
<keyword evidence="2" id="KW-0223">Dioxygenase</keyword>
<sequence length="161" mass="17076">MPMSPRFPAVSSPQSGPCVGVVGDVYRILVSGEQTAGAYSVVEAIVPPGSGPPPHRHSREDEGFYVLEGELTITVDGRRETLSPGMFGNLPVGSLHFFRNEGSVPVRMLITVAPAGFEQMFMEVGVPLPPGSKSAPPPSHDDIARLLEASNRYGVEIQPPG</sequence>
<dbReference type="AlphaFoldDB" id="A0A517SAX6"/>
<dbReference type="SUPFAM" id="SSF51182">
    <property type="entry name" value="RmlC-like cupins"/>
    <property type="match status" value="1"/>
</dbReference>
<reference evidence="2 3" key="1">
    <citation type="submission" date="2019-02" db="EMBL/GenBank/DDBJ databases">
        <title>Deep-cultivation of Planctomycetes and their phenomic and genomic characterization uncovers novel biology.</title>
        <authorList>
            <person name="Wiegand S."/>
            <person name="Jogler M."/>
            <person name="Boedeker C."/>
            <person name="Pinto D."/>
            <person name="Vollmers J."/>
            <person name="Rivas-Marin E."/>
            <person name="Kohn T."/>
            <person name="Peeters S.H."/>
            <person name="Heuer A."/>
            <person name="Rast P."/>
            <person name="Oberbeckmann S."/>
            <person name="Bunk B."/>
            <person name="Jeske O."/>
            <person name="Meyerdierks A."/>
            <person name="Storesund J.E."/>
            <person name="Kallscheuer N."/>
            <person name="Luecker S."/>
            <person name="Lage O.M."/>
            <person name="Pohl T."/>
            <person name="Merkel B.J."/>
            <person name="Hornburger P."/>
            <person name="Mueller R.-W."/>
            <person name="Bruemmer F."/>
            <person name="Labrenz M."/>
            <person name="Spormann A.M."/>
            <person name="Op den Camp H."/>
            <person name="Overmann J."/>
            <person name="Amann R."/>
            <person name="Jetten M.S.M."/>
            <person name="Mascher T."/>
            <person name="Medema M.H."/>
            <person name="Devos D.P."/>
            <person name="Kaster A.-K."/>
            <person name="Ovreas L."/>
            <person name="Rohde M."/>
            <person name="Galperin M.Y."/>
            <person name="Jogler C."/>
        </authorList>
    </citation>
    <scope>NUCLEOTIDE SEQUENCE [LARGE SCALE GENOMIC DNA]</scope>
    <source>
        <strain evidence="2 3">Pan44</strain>
    </source>
</reference>
<dbReference type="InterPro" id="IPR011051">
    <property type="entry name" value="RmlC_Cupin_sf"/>
</dbReference>
<proteinExistence type="predicted"/>
<dbReference type="InParanoid" id="A0A517SAX6"/>
<dbReference type="PANTHER" id="PTHR36440:SF1">
    <property type="entry name" value="PUTATIVE (AFU_ORTHOLOGUE AFUA_8G07350)-RELATED"/>
    <property type="match status" value="1"/>
</dbReference>
<dbReference type="Pfam" id="PF07883">
    <property type="entry name" value="Cupin_2"/>
    <property type="match status" value="1"/>
</dbReference>
<keyword evidence="3" id="KW-1185">Reference proteome</keyword>
<dbReference type="Gene3D" id="2.60.120.10">
    <property type="entry name" value="Jelly Rolls"/>
    <property type="match status" value="1"/>
</dbReference>
<name>A0A517SAX6_9PLAN</name>
<evidence type="ECO:0000313" key="2">
    <source>
        <dbReference type="EMBL" id="QDT53246.1"/>
    </source>
</evidence>
<dbReference type="EC" id="1.13.11.24" evidence="2"/>
<keyword evidence="2" id="KW-0560">Oxidoreductase</keyword>
<accession>A0A517SAX6</accession>
<protein>
    <submittedName>
        <fullName evidence="2">Quercetin 2,3-dioxygenase</fullName>
        <ecNumber evidence="2">1.13.11.24</ecNumber>
    </submittedName>
</protein>
<evidence type="ECO:0000259" key="1">
    <source>
        <dbReference type="Pfam" id="PF07883"/>
    </source>
</evidence>
<dbReference type="InterPro" id="IPR053146">
    <property type="entry name" value="QDO-like"/>
</dbReference>
<evidence type="ECO:0000313" key="3">
    <source>
        <dbReference type="Proteomes" id="UP000315700"/>
    </source>
</evidence>
<organism evidence="2 3">
    <name type="scientific">Caulifigura coniformis</name>
    <dbReference type="NCBI Taxonomy" id="2527983"/>
    <lineage>
        <taxon>Bacteria</taxon>
        <taxon>Pseudomonadati</taxon>
        <taxon>Planctomycetota</taxon>
        <taxon>Planctomycetia</taxon>
        <taxon>Planctomycetales</taxon>
        <taxon>Planctomycetaceae</taxon>
        <taxon>Caulifigura</taxon>
    </lineage>
</organism>
<feature type="domain" description="Cupin type-2" evidence="1">
    <location>
        <begin position="44"/>
        <end position="110"/>
    </location>
</feature>
<dbReference type="EMBL" id="CP036271">
    <property type="protein sequence ID" value="QDT53246.1"/>
    <property type="molecule type" value="Genomic_DNA"/>
</dbReference>
<gene>
    <name evidence="2" type="primary">qdoI</name>
    <name evidence="2" type="ORF">Pan44_12620</name>
</gene>
<dbReference type="PANTHER" id="PTHR36440">
    <property type="entry name" value="PUTATIVE (AFU_ORTHOLOGUE AFUA_8G07350)-RELATED"/>
    <property type="match status" value="1"/>
</dbReference>
<dbReference type="GO" id="GO:0008127">
    <property type="term" value="F:quercetin 2,3-dioxygenase activity"/>
    <property type="evidence" value="ECO:0007669"/>
    <property type="project" value="UniProtKB-EC"/>
</dbReference>
<dbReference type="KEGG" id="ccos:Pan44_12620"/>